<comment type="caution">
    <text evidence="1">The sequence shown here is derived from an EMBL/GenBank/DDBJ whole genome shotgun (WGS) entry which is preliminary data.</text>
</comment>
<reference evidence="1 2" key="1">
    <citation type="submission" date="2016-10" db="EMBL/GenBank/DDBJ databases">
        <title>Draft Genome Sequence of Rhizobacteria Flavobacterium johnsoniae CI04.</title>
        <authorList>
            <person name="Bravo J.I."/>
            <person name="Lozano G.L."/>
            <person name="Handelsman J."/>
        </authorList>
    </citation>
    <scope>NUCLEOTIDE SEQUENCE [LARGE SCALE GENOMIC DNA]</scope>
    <source>
        <strain evidence="1 2">CI04</strain>
    </source>
</reference>
<evidence type="ECO:0008006" key="3">
    <source>
        <dbReference type="Google" id="ProtNLM"/>
    </source>
</evidence>
<evidence type="ECO:0000313" key="1">
    <source>
        <dbReference type="EMBL" id="OIV42416.1"/>
    </source>
</evidence>
<dbReference type="Proteomes" id="UP000182826">
    <property type="component" value="Unassembled WGS sequence"/>
</dbReference>
<dbReference type="EMBL" id="MLFK01000005">
    <property type="protein sequence ID" value="OIV42416.1"/>
    <property type="molecule type" value="Genomic_DNA"/>
</dbReference>
<name>A0A1J7CLI9_FLAJO</name>
<sequence length="215" mass="23833">MKNLTATLVIIALCFASCKKEVKTETSNADSLKLDGTKTETPVAEAPVDSAAQAKAWQDYATPGEPHKLMSDEVGTWNCDMTFWYEKDSKPEKASSVATVKMILGGRYQEANYVGKIMGAPFEGKSTLAYNNASKEYTTTFIDNMGTGMMVATGKFDEKTKSMELKGDVVNPINGIKSPYREVYTIVDATTRKMEMFDTKNGEEYKSMEIIMKKK</sequence>
<protein>
    <recommendedName>
        <fullName evidence="3">DUF1579 domain-containing protein</fullName>
    </recommendedName>
</protein>
<dbReference type="OrthoDB" id="277821at2"/>
<gene>
    <name evidence="1" type="ORF">BKM63_05920</name>
</gene>
<keyword evidence="2" id="KW-1185">Reference proteome</keyword>
<organism evidence="1 2">
    <name type="scientific">Flavobacterium johnsoniae</name>
    <name type="common">Cytophaga johnsonae</name>
    <dbReference type="NCBI Taxonomy" id="986"/>
    <lineage>
        <taxon>Bacteria</taxon>
        <taxon>Pseudomonadati</taxon>
        <taxon>Bacteroidota</taxon>
        <taxon>Flavobacteriia</taxon>
        <taxon>Flavobacteriales</taxon>
        <taxon>Flavobacteriaceae</taxon>
        <taxon>Flavobacterium</taxon>
    </lineage>
</organism>
<accession>A0A1J7CLI9</accession>
<proteinExistence type="predicted"/>
<dbReference type="RefSeq" id="WP_071635717.1">
    <property type="nucleotide sequence ID" value="NZ_MLFK01000005.1"/>
</dbReference>
<dbReference type="InterPro" id="IPR011473">
    <property type="entry name" value="DUF1579"/>
</dbReference>
<dbReference type="Pfam" id="PF07617">
    <property type="entry name" value="DUF1579"/>
    <property type="match status" value="1"/>
</dbReference>
<dbReference type="AlphaFoldDB" id="A0A1J7CLI9"/>
<evidence type="ECO:0000313" key="2">
    <source>
        <dbReference type="Proteomes" id="UP000182826"/>
    </source>
</evidence>